<sequence length="240" mass="27264">MKQTRTNIKSASIQSRTLGITRSTHGTSGHRTKTSITLNSAQALQRKEAEAREEELRLAAMTEQQRRERDALRDIPDPYDDDGGYMDDVLRGRVPADISHAGEMLTDEAMEDAEQSLLEQMRAQHQRLWGTKHDHRTRRDRTQISVDVFASQMDKMADTYLEWSFDTAEGSLSKLFMHAEDAAVEDTHRVVSYHFVISSRRPATENKSAFQGDGSKHGHWRTCTGNHRWKSLGALLKPDG</sequence>
<name>A0AAD7IWR4_9AGAR</name>
<dbReference type="EMBL" id="JARKIB010000060">
    <property type="protein sequence ID" value="KAJ7752163.1"/>
    <property type="molecule type" value="Genomic_DNA"/>
</dbReference>
<dbReference type="Proteomes" id="UP001215598">
    <property type="component" value="Unassembled WGS sequence"/>
</dbReference>
<keyword evidence="3" id="KW-1185">Reference proteome</keyword>
<organism evidence="2 3">
    <name type="scientific">Mycena metata</name>
    <dbReference type="NCBI Taxonomy" id="1033252"/>
    <lineage>
        <taxon>Eukaryota</taxon>
        <taxon>Fungi</taxon>
        <taxon>Dikarya</taxon>
        <taxon>Basidiomycota</taxon>
        <taxon>Agaricomycotina</taxon>
        <taxon>Agaricomycetes</taxon>
        <taxon>Agaricomycetidae</taxon>
        <taxon>Agaricales</taxon>
        <taxon>Marasmiineae</taxon>
        <taxon>Mycenaceae</taxon>
        <taxon>Mycena</taxon>
    </lineage>
</organism>
<gene>
    <name evidence="2" type="ORF">B0H16DRAFT_1723931</name>
</gene>
<dbReference type="AlphaFoldDB" id="A0AAD7IWR4"/>
<protein>
    <submittedName>
        <fullName evidence="2">Uncharacterized protein</fullName>
    </submittedName>
</protein>
<evidence type="ECO:0000313" key="3">
    <source>
        <dbReference type="Proteomes" id="UP001215598"/>
    </source>
</evidence>
<evidence type="ECO:0000256" key="1">
    <source>
        <dbReference type="SAM" id="MobiDB-lite"/>
    </source>
</evidence>
<proteinExistence type="predicted"/>
<feature type="compositionally biased region" description="Basic and acidic residues" evidence="1">
    <location>
        <begin position="64"/>
        <end position="76"/>
    </location>
</feature>
<feature type="region of interest" description="Disordered" evidence="1">
    <location>
        <begin position="63"/>
        <end position="83"/>
    </location>
</feature>
<evidence type="ECO:0000313" key="2">
    <source>
        <dbReference type="EMBL" id="KAJ7752163.1"/>
    </source>
</evidence>
<accession>A0AAD7IWR4</accession>
<comment type="caution">
    <text evidence="2">The sequence shown here is derived from an EMBL/GenBank/DDBJ whole genome shotgun (WGS) entry which is preliminary data.</text>
</comment>
<reference evidence="2" key="1">
    <citation type="submission" date="2023-03" db="EMBL/GenBank/DDBJ databases">
        <title>Massive genome expansion in bonnet fungi (Mycena s.s.) driven by repeated elements and novel gene families across ecological guilds.</title>
        <authorList>
            <consortium name="Lawrence Berkeley National Laboratory"/>
            <person name="Harder C.B."/>
            <person name="Miyauchi S."/>
            <person name="Viragh M."/>
            <person name="Kuo A."/>
            <person name="Thoen E."/>
            <person name="Andreopoulos B."/>
            <person name="Lu D."/>
            <person name="Skrede I."/>
            <person name="Drula E."/>
            <person name="Henrissat B."/>
            <person name="Morin E."/>
            <person name="Kohler A."/>
            <person name="Barry K."/>
            <person name="LaButti K."/>
            <person name="Morin E."/>
            <person name="Salamov A."/>
            <person name="Lipzen A."/>
            <person name="Mereny Z."/>
            <person name="Hegedus B."/>
            <person name="Baldrian P."/>
            <person name="Stursova M."/>
            <person name="Weitz H."/>
            <person name="Taylor A."/>
            <person name="Grigoriev I.V."/>
            <person name="Nagy L.G."/>
            <person name="Martin F."/>
            <person name="Kauserud H."/>
        </authorList>
    </citation>
    <scope>NUCLEOTIDE SEQUENCE</scope>
    <source>
        <strain evidence="2">CBHHK182m</strain>
    </source>
</reference>